<dbReference type="AlphaFoldDB" id="A0A9X2BW31"/>
<dbReference type="Proteomes" id="UP001139516">
    <property type="component" value="Unassembled WGS sequence"/>
</dbReference>
<accession>A0A9X2BW31</accession>
<organism evidence="4 5">
    <name type="scientific">Roseomonas acroporae</name>
    <dbReference type="NCBI Taxonomy" id="2937791"/>
    <lineage>
        <taxon>Bacteria</taxon>
        <taxon>Pseudomonadati</taxon>
        <taxon>Pseudomonadota</taxon>
        <taxon>Alphaproteobacteria</taxon>
        <taxon>Acetobacterales</taxon>
        <taxon>Roseomonadaceae</taxon>
        <taxon>Roseomonas</taxon>
    </lineage>
</organism>
<protein>
    <submittedName>
        <fullName evidence="4">DUF2272 domain-containing protein</fullName>
    </submittedName>
</protein>
<dbReference type="Pfam" id="PF10030">
    <property type="entry name" value="DUF2272"/>
    <property type="match status" value="1"/>
</dbReference>
<keyword evidence="2" id="KW-0732">Signal</keyword>
<name>A0A9X2BW31_9PROT</name>
<evidence type="ECO:0000256" key="2">
    <source>
        <dbReference type="SAM" id="SignalP"/>
    </source>
</evidence>
<evidence type="ECO:0000256" key="1">
    <source>
        <dbReference type="SAM" id="MobiDB-lite"/>
    </source>
</evidence>
<feature type="chain" id="PRO_5040782007" evidence="2">
    <location>
        <begin position="19"/>
        <end position="301"/>
    </location>
</feature>
<evidence type="ECO:0000313" key="5">
    <source>
        <dbReference type="Proteomes" id="UP001139516"/>
    </source>
</evidence>
<dbReference type="InterPro" id="IPR019262">
    <property type="entry name" value="DUF2272"/>
</dbReference>
<feature type="region of interest" description="Disordered" evidence="1">
    <location>
        <begin position="282"/>
        <end position="301"/>
    </location>
</feature>
<reference evidence="4" key="1">
    <citation type="submission" date="2022-04" db="EMBL/GenBank/DDBJ databases">
        <title>Roseomonas acroporae sp. nov., isolated from coral Acropora digitifera.</title>
        <authorList>
            <person name="Sun H."/>
        </authorList>
    </citation>
    <scope>NUCLEOTIDE SEQUENCE</scope>
    <source>
        <strain evidence="4">NAR14</strain>
    </source>
</reference>
<evidence type="ECO:0000313" key="4">
    <source>
        <dbReference type="EMBL" id="MCK8784619.1"/>
    </source>
</evidence>
<dbReference type="EMBL" id="JALPRX010000035">
    <property type="protein sequence ID" value="MCK8784619.1"/>
    <property type="molecule type" value="Genomic_DNA"/>
</dbReference>
<proteinExistence type="predicted"/>
<evidence type="ECO:0000259" key="3">
    <source>
        <dbReference type="Pfam" id="PF10030"/>
    </source>
</evidence>
<keyword evidence="5" id="KW-1185">Reference proteome</keyword>
<dbReference type="PROSITE" id="PS51257">
    <property type="entry name" value="PROKAR_LIPOPROTEIN"/>
    <property type="match status" value="1"/>
</dbReference>
<feature type="domain" description="DUF2272" evidence="3">
    <location>
        <begin position="85"/>
        <end position="256"/>
    </location>
</feature>
<gene>
    <name evidence="4" type="ORF">M0638_09515</name>
</gene>
<comment type="caution">
    <text evidence="4">The sequence shown here is derived from an EMBL/GenBank/DDBJ whole genome shotgun (WGS) entry which is preliminary data.</text>
</comment>
<feature type="signal peptide" evidence="2">
    <location>
        <begin position="1"/>
        <end position="18"/>
    </location>
</feature>
<sequence length="301" mass="32513">MRRGLRLIPLLLLLAACAAPPGGTRVARLEEPPLPYPPSVRERMLRIARAEWEEWGRVTIDPRLPPRGADDGAFPAETAPDNFPRVLAYWRAVPDDEGAIARNRGLYAAALADPAGPRLLWRDPAWSAAFISFVLRNAGVDAREFPSSAAHSFYIDALIADAARYPAAAPFVPHAPGEYAPQVGDLVCGDRSPRPLRHWTERAAEAGRFRPMHCDIVVETPRTATGGEARAIGGNVRDTVALTRFPTDAAGLLLPRRAGAAPWLVVFENRLGRLPPWPAAPLAVPADPPSLPPTETGSPLS</sequence>
<dbReference type="RefSeq" id="WP_248666738.1">
    <property type="nucleotide sequence ID" value="NZ_JALPRX010000035.1"/>
</dbReference>